<dbReference type="Proteomes" id="UP001430172">
    <property type="component" value="Unassembled WGS sequence"/>
</dbReference>
<keyword evidence="8" id="KW-1133">Transmembrane helix</keyword>
<evidence type="ECO:0000313" key="13">
    <source>
        <dbReference type="EMBL" id="MBM6402362.1"/>
    </source>
</evidence>
<dbReference type="CDD" id="cd00082">
    <property type="entry name" value="HisKA"/>
    <property type="match status" value="1"/>
</dbReference>
<evidence type="ECO:0000256" key="9">
    <source>
        <dbReference type="ARBA" id="ARBA00023012"/>
    </source>
</evidence>
<dbReference type="SUPFAM" id="SSF55874">
    <property type="entry name" value="ATPase domain of HSP90 chaperone/DNA topoisomerase II/histidine kinase"/>
    <property type="match status" value="1"/>
</dbReference>
<dbReference type="SMART" id="SM00387">
    <property type="entry name" value="HATPase_c"/>
    <property type="match status" value="1"/>
</dbReference>
<dbReference type="CDD" id="cd00075">
    <property type="entry name" value="HATPase"/>
    <property type="match status" value="1"/>
</dbReference>
<dbReference type="GO" id="GO:0016301">
    <property type="term" value="F:kinase activity"/>
    <property type="evidence" value="ECO:0007669"/>
    <property type="project" value="UniProtKB-KW"/>
</dbReference>
<evidence type="ECO:0000256" key="2">
    <source>
        <dbReference type="ARBA" id="ARBA00004236"/>
    </source>
</evidence>
<dbReference type="InterPro" id="IPR036097">
    <property type="entry name" value="HisK_dim/P_sf"/>
</dbReference>
<comment type="caution">
    <text evidence="13">The sequence shown here is derived from an EMBL/GenBank/DDBJ whole genome shotgun (WGS) entry which is preliminary data.</text>
</comment>
<keyword evidence="5" id="KW-0808">Transferase</keyword>
<dbReference type="Gene3D" id="6.10.340.10">
    <property type="match status" value="1"/>
</dbReference>
<dbReference type="InterPro" id="IPR004358">
    <property type="entry name" value="Sig_transdc_His_kin-like_C"/>
</dbReference>
<evidence type="ECO:0000256" key="3">
    <source>
        <dbReference type="ARBA" id="ARBA00012438"/>
    </source>
</evidence>
<dbReference type="Pfam" id="PF00512">
    <property type="entry name" value="HisKA"/>
    <property type="match status" value="1"/>
</dbReference>
<dbReference type="Gene3D" id="1.10.287.130">
    <property type="match status" value="1"/>
</dbReference>
<dbReference type="InterPro" id="IPR003661">
    <property type="entry name" value="HisK_dim/P_dom"/>
</dbReference>
<dbReference type="PRINTS" id="PR00344">
    <property type="entry name" value="BCTRLSENSOR"/>
</dbReference>
<dbReference type="PROSITE" id="PS50109">
    <property type="entry name" value="HIS_KIN"/>
    <property type="match status" value="1"/>
</dbReference>
<evidence type="ECO:0000256" key="10">
    <source>
        <dbReference type="ARBA" id="ARBA00023136"/>
    </source>
</evidence>
<feature type="domain" description="HAMP" evidence="12">
    <location>
        <begin position="185"/>
        <end position="237"/>
    </location>
</feature>
<dbReference type="SMART" id="SM00304">
    <property type="entry name" value="HAMP"/>
    <property type="match status" value="1"/>
</dbReference>
<evidence type="ECO:0000259" key="12">
    <source>
        <dbReference type="PROSITE" id="PS50885"/>
    </source>
</evidence>
<keyword evidence="9" id="KW-0902">Two-component regulatory system</keyword>
<dbReference type="EMBL" id="JAFDVD010000024">
    <property type="protein sequence ID" value="MBM6402362.1"/>
    <property type="molecule type" value="Genomic_DNA"/>
</dbReference>
<evidence type="ECO:0000256" key="7">
    <source>
        <dbReference type="ARBA" id="ARBA00022777"/>
    </source>
</evidence>
<evidence type="ECO:0000313" key="14">
    <source>
        <dbReference type="Proteomes" id="UP001430172"/>
    </source>
</evidence>
<dbReference type="PANTHER" id="PTHR45436:SF5">
    <property type="entry name" value="SENSOR HISTIDINE KINASE TRCS"/>
    <property type="match status" value="1"/>
</dbReference>
<dbReference type="InterPro" id="IPR003660">
    <property type="entry name" value="HAMP_dom"/>
</dbReference>
<proteinExistence type="predicted"/>
<dbReference type="SMART" id="SM00388">
    <property type="entry name" value="HisKA"/>
    <property type="match status" value="1"/>
</dbReference>
<dbReference type="InterPro" id="IPR003594">
    <property type="entry name" value="HATPase_dom"/>
</dbReference>
<accession>A0ABS2CR47</accession>
<keyword evidence="10" id="KW-0472">Membrane</keyword>
<dbReference type="PANTHER" id="PTHR45436">
    <property type="entry name" value="SENSOR HISTIDINE KINASE YKOH"/>
    <property type="match status" value="1"/>
</dbReference>
<dbReference type="InterPro" id="IPR036890">
    <property type="entry name" value="HATPase_C_sf"/>
</dbReference>
<dbReference type="RefSeq" id="WP_204132826.1">
    <property type="nucleotide sequence ID" value="NZ_JAFDVD010000024.1"/>
</dbReference>
<dbReference type="PROSITE" id="PS50885">
    <property type="entry name" value="HAMP"/>
    <property type="match status" value="1"/>
</dbReference>
<feature type="domain" description="Histidine kinase" evidence="11">
    <location>
        <begin position="245"/>
        <end position="453"/>
    </location>
</feature>
<keyword evidence="6" id="KW-0812">Transmembrane</keyword>
<evidence type="ECO:0000259" key="11">
    <source>
        <dbReference type="PROSITE" id="PS50109"/>
    </source>
</evidence>
<dbReference type="SUPFAM" id="SSF158472">
    <property type="entry name" value="HAMP domain-like"/>
    <property type="match status" value="1"/>
</dbReference>
<dbReference type="Gene3D" id="3.30.565.10">
    <property type="entry name" value="Histidine kinase-like ATPase, C-terminal domain"/>
    <property type="match status" value="1"/>
</dbReference>
<evidence type="ECO:0000256" key="5">
    <source>
        <dbReference type="ARBA" id="ARBA00022679"/>
    </source>
</evidence>
<dbReference type="Pfam" id="PF02518">
    <property type="entry name" value="HATPase_c"/>
    <property type="match status" value="1"/>
</dbReference>
<evidence type="ECO:0000256" key="8">
    <source>
        <dbReference type="ARBA" id="ARBA00022989"/>
    </source>
</evidence>
<dbReference type="SUPFAM" id="SSF47384">
    <property type="entry name" value="Homodimeric domain of signal transducing histidine kinase"/>
    <property type="match status" value="1"/>
</dbReference>
<sequence>MRPAAGRLGIRATSTASFALLALVVSTLLAVGTYLTARHYLVGQREATATRQAFVDAALLREGLLTAGSSVSDVLDETSPPPGAVVLVDRSGQWYTSSLETGEADVPADVRAAAAQGRASRAWTTLAGGPAVVVGVPVPAVGVAVYEISPTTELQSTLRTLAVVLAAFAAGTTAVGALLGGSASARTLAPLRDVASAAAAIAAGRMTTRLPDTSDPDLAVIVGSFNSMVEALEERMQRDARFAADVAHELRSPVTTLMTSVTVLRSAQGRDPERQRAAADLVDREVRRLHRSLEHLLELGRLDAGVLERDPEPMDLEALVRHTLADTGRAHVGVEVVGPLTPVEGSKPQLHRALVNLLENADRHGGGVEQVLLRSGSGSVEVLVVDRGPGVPDAERSRVFDRFSRIGSRGSTPGTGLGLSLVAETVRAHGGRVWVEETPGGGATFVIGLPAGGDGAEGGS</sequence>
<evidence type="ECO:0000256" key="4">
    <source>
        <dbReference type="ARBA" id="ARBA00022553"/>
    </source>
</evidence>
<gene>
    <name evidence="13" type="ORF">JQN70_18365</name>
</gene>
<dbReference type="InterPro" id="IPR050428">
    <property type="entry name" value="TCS_sensor_his_kinase"/>
</dbReference>
<dbReference type="InterPro" id="IPR005467">
    <property type="entry name" value="His_kinase_dom"/>
</dbReference>
<evidence type="ECO:0000256" key="1">
    <source>
        <dbReference type="ARBA" id="ARBA00000085"/>
    </source>
</evidence>
<comment type="subcellular location">
    <subcellularLocation>
        <location evidence="2">Cell membrane</location>
    </subcellularLocation>
</comment>
<keyword evidence="14" id="KW-1185">Reference proteome</keyword>
<organism evidence="13 14">
    <name type="scientific">Phycicoccus sonneratiae</name>
    <dbReference type="NCBI Taxonomy" id="2807628"/>
    <lineage>
        <taxon>Bacteria</taxon>
        <taxon>Bacillati</taxon>
        <taxon>Actinomycetota</taxon>
        <taxon>Actinomycetes</taxon>
        <taxon>Micrococcales</taxon>
        <taxon>Intrasporangiaceae</taxon>
        <taxon>Phycicoccus</taxon>
    </lineage>
</organism>
<dbReference type="EC" id="2.7.13.3" evidence="3"/>
<protein>
    <recommendedName>
        <fullName evidence="3">histidine kinase</fullName>
        <ecNumber evidence="3">2.7.13.3</ecNumber>
    </recommendedName>
</protein>
<keyword evidence="7 13" id="KW-0418">Kinase</keyword>
<reference evidence="13" key="1">
    <citation type="submission" date="2021-02" db="EMBL/GenBank/DDBJ databases">
        <title>Phycicoccus sp. MQZ13P-5T, whole genome shotgun sequence.</title>
        <authorList>
            <person name="Tuo L."/>
        </authorList>
    </citation>
    <scope>NUCLEOTIDE SEQUENCE</scope>
    <source>
        <strain evidence="13">MQZ13P-5</strain>
    </source>
</reference>
<dbReference type="Pfam" id="PF00672">
    <property type="entry name" value="HAMP"/>
    <property type="match status" value="1"/>
</dbReference>
<keyword evidence="4" id="KW-0597">Phosphoprotein</keyword>
<evidence type="ECO:0000256" key="6">
    <source>
        <dbReference type="ARBA" id="ARBA00022692"/>
    </source>
</evidence>
<name>A0ABS2CR47_9MICO</name>
<comment type="catalytic activity">
    <reaction evidence="1">
        <text>ATP + protein L-histidine = ADP + protein N-phospho-L-histidine.</text>
        <dbReference type="EC" id="2.7.13.3"/>
    </reaction>
</comment>